<gene>
    <name evidence="3" type="ORF">SAMN05421504_106557</name>
</gene>
<dbReference type="PANTHER" id="PTHR46797:SF1">
    <property type="entry name" value="METHYLPHOSPHONATE SYNTHASE"/>
    <property type="match status" value="1"/>
</dbReference>
<dbReference type="Gene3D" id="1.25.40.10">
    <property type="entry name" value="Tetratricopeptide repeat domain"/>
    <property type="match status" value="1"/>
</dbReference>
<dbReference type="GO" id="GO:0003700">
    <property type="term" value="F:DNA-binding transcription factor activity"/>
    <property type="evidence" value="ECO:0007669"/>
    <property type="project" value="TreeGrafter"/>
</dbReference>
<dbReference type="InterPro" id="IPR050807">
    <property type="entry name" value="TransReg_Diox_bact_type"/>
</dbReference>
<name>A0A1H3MBG2_9PSEU</name>
<dbReference type="EMBL" id="FNON01000006">
    <property type="protein sequence ID" value="SDY73539.1"/>
    <property type="molecule type" value="Genomic_DNA"/>
</dbReference>
<dbReference type="InterPro" id="IPR001387">
    <property type="entry name" value="Cro/C1-type_HTH"/>
</dbReference>
<dbReference type="InterPro" id="IPR011990">
    <property type="entry name" value="TPR-like_helical_dom_sf"/>
</dbReference>
<feature type="domain" description="HTH cro/C1-type" evidence="2">
    <location>
        <begin position="10"/>
        <end position="63"/>
    </location>
</feature>
<dbReference type="PANTHER" id="PTHR46797">
    <property type="entry name" value="HTH-TYPE TRANSCRIPTIONAL REGULATOR"/>
    <property type="match status" value="1"/>
</dbReference>
<dbReference type="RefSeq" id="WP_091294141.1">
    <property type="nucleotide sequence ID" value="NZ_FNON01000006.1"/>
</dbReference>
<dbReference type="GO" id="GO:0005829">
    <property type="term" value="C:cytosol"/>
    <property type="evidence" value="ECO:0007669"/>
    <property type="project" value="TreeGrafter"/>
</dbReference>
<dbReference type="CDD" id="cd00093">
    <property type="entry name" value="HTH_XRE"/>
    <property type="match status" value="1"/>
</dbReference>
<dbReference type="STRING" id="589385.SAMN05421504_106557"/>
<dbReference type="PROSITE" id="PS50943">
    <property type="entry name" value="HTH_CROC1"/>
    <property type="match status" value="1"/>
</dbReference>
<evidence type="ECO:0000313" key="3">
    <source>
        <dbReference type="EMBL" id="SDY73539.1"/>
    </source>
</evidence>
<dbReference type="Pfam" id="PF13560">
    <property type="entry name" value="HTH_31"/>
    <property type="match status" value="1"/>
</dbReference>
<evidence type="ECO:0000259" key="2">
    <source>
        <dbReference type="PROSITE" id="PS50943"/>
    </source>
</evidence>
<dbReference type="OrthoDB" id="3380004at2"/>
<dbReference type="SUPFAM" id="SSF47413">
    <property type="entry name" value="lambda repressor-like DNA-binding domains"/>
    <property type="match status" value="1"/>
</dbReference>
<keyword evidence="1" id="KW-0238">DNA-binding</keyword>
<accession>A0A1H3MBG2</accession>
<proteinExistence type="predicted"/>
<evidence type="ECO:0000256" key="1">
    <source>
        <dbReference type="ARBA" id="ARBA00023125"/>
    </source>
</evidence>
<dbReference type="GO" id="GO:0003677">
    <property type="term" value="F:DNA binding"/>
    <property type="evidence" value="ECO:0007669"/>
    <property type="project" value="UniProtKB-KW"/>
</dbReference>
<organism evidence="3 4">
    <name type="scientific">Amycolatopsis xylanica</name>
    <dbReference type="NCBI Taxonomy" id="589385"/>
    <lineage>
        <taxon>Bacteria</taxon>
        <taxon>Bacillati</taxon>
        <taxon>Actinomycetota</taxon>
        <taxon>Actinomycetes</taxon>
        <taxon>Pseudonocardiales</taxon>
        <taxon>Pseudonocardiaceae</taxon>
        <taxon>Amycolatopsis</taxon>
    </lineage>
</organism>
<dbReference type="InterPro" id="IPR010982">
    <property type="entry name" value="Lambda_DNA-bd_dom_sf"/>
</dbReference>
<sequence length="414" mass="44913">MTAEEVGARLRRLRAERGLTQRALAEPHYTAAYVSSVETGARTPSGDALRHFAEQLGIDADELLGGTSPRDVVRLDLDLALAASDLLDGVDASVRLRRIARRAERMGRRRQAGLAWLWLARFASGDARAKLVTAAESAFTSDVPPYRGLVVPLRAAVLTDWGEPHYAMHLLQTCHDDLMRDGYPHPLLLLTLRAHLADGHLRLGNLAQAAPFADDALRLARGRDDVLSELIAYQLDLCRSLLADEHFTDAASAVAIAHDLLHERALRPSIARCLLVRARVRPSGALADLLAAREATEPGDTRAITLELAEVSRREGRLDEALAFLSEIEVDCDDPLAAAVRYQLGALAVSRGDASSAEAELSQAIDLATRLDARDVLVRSLDHAGTLLMSQGRLSEAADLLREGLLKLGAEQES</sequence>
<dbReference type="Proteomes" id="UP000199515">
    <property type="component" value="Unassembled WGS sequence"/>
</dbReference>
<dbReference type="SUPFAM" id="SSF48452">
    <property type="entry name" value="TPR-like"/>
    <property type="match status" value="1"/>
</dbReference>
<protein>
    <submittedName>
        <fullName evidence="3">Helix-turn-helix domain-containing protein</fullName>
    </submittedName>
</protein>
<dbReference type="AlphaFoldDB" id="A0A1H3MBG2"/>
<reference evidence="3 4" key="1">
    <citation type="submission" date="2016-10" db="EMBL/GenBank/DDBJ databases">
        <authorList>
            <person name="de Groot N.N."/>
        </authorList>
    </citation>
    <scope>NUCLEOTIDE SEQUENCE [LARGE SCALE GENOMIC DNA]</scope>
    <source>
        <strain evidence="3 4">CPCC 202699</strain>
    </source>
</reference>
<evidence type="ECO:0000313" key="4">
    <source>
        <dbReference type="Proteomes" id="UP000199515"/>
    </source>
</evidence>
<keyword evidence="4" id="KW-1185">Reference proteome</keyword>
<dbReference type="SMART" id="SM00530">
    <property type="entry name" value="HTH_XRE"/>
    <property type="match status" value="1"/>
</dbReference>
<dbReference type="Gene3D" id="1.10.260.40">
    <property type="entry name" value="lambda repressor-like DNA-binding domains"/>
    <property type="match status" value="1"/>
</dbReference>